<feature type="domain" description="Rho-GAP" evidence="4">
    <location>
        <begin position="770"/>
        <end position="857"/>
    </location>
</feature>
<reference evidence="5" key="1">
    <citation type="submission" date="2015-12" db="EMBL/GenBank/DDBJ databases">
        <title>De novo transcriptome assembly of four potential Pierce s Disease insect vectors from Arizona vineyards.</title>
        <authorList>
            <person name="Tassone E.E."/>
        </authorList>
    </citation>
    <scope>NUCLEOTIDE SEQUENCE</scope>
</reference>
<feature type="region of interest" description="Disordered" evidence="2">
    <location>
        <begin position="1"/>
        <end position="23"/>
    </location>
</feature>
<dbReference type="Pfam" id="PF00620">
    <property type="entry name" value="RhoGAP"/>
    <property type="match status" value="1"/>
</dbReference>
<evidence type="ECO:0000259" key="3">
    <source>
        <dbReference type="PROSITE" id="PS50003"/>
    </source>
</evidence>
<protein>
    <recommendedName>
        <fullName evidence="6">Rho-GAP domain-containing protein</fullName>
    </recommendedName>
</protein>
<evidence type="ECO:0000256" key="2">
    <source>
        <dbReference type="SAM" id="MobiDB-lite"/>
    </source>
</evidence>
<dbReference type="SMART" id="SM00233">
    <property type="entry name" value="PH"/>
    <property type="match status" value="2"/>
</dbReference>
<keyword evidence="1" id="KW-0343">GTPase activation</keyword>
<sequence>MAEGESKETPVPLPRGNPLSIHNHDYDNFTPLMKKPVPLPRHSTLLSTAAVNQENQDAREIPLSPDKSKTDTLEETITKGYSTISRSFKKTTDNVHEKSKAVLETTKNMSAKIEKSVKNIISKHVSITTQNLNTDSVKSDLSGDTSGERIRCQSLPSEDIFKSISFESPIIHSRIVDDSPPPPDFPPPPLPDESLYDEISTKSSHSGSYGDYHTSGSNFESESVYEEPSSLKQLRMFEESDSDSFFNIDSKVSEDVEVNVSRSGSWRFYDSVQNVSKTKPGLYENVVIGECFEKNYIDKKNIDVKNTKQSNSTKSDDKILLPNFQRSTSEVSQTDSCTSSLSVVNDLYCNVQRPSMDEFSNISLKKHPTASKSVIFEFDPLYNNMYPLIPSSLKKSTVSLPHFNEVSDDDNDDFDVASLPVPPTRFDSIHTELISRDIPNNMEDFVNHRLTSEVEVSHLHFSEKSILETADINHDSSTSESPNSELGDGNKKLSNLGKWINMKKAIKMVAEGSHWSPGANRRISKKENLEKEMESPKDDEINIPERPEIALIPGSLHSGFIFKPTLINEKNFVQKWCQLGEGKLSFSADKSGVVKDIILLQKVYSIQIIHDVKQSSDSENIYFMEISASCKDKPHLVGSPGSTERRIWMQKVLQSMTNVFPSILTADYTRAGWCFLKAGISGVWKAAWILLQRRTLYYNLSSDKISKIDLRKARCIVLQENNNDDVGVSEPGPIMLVDTPDQTLYLQMDTIRETKNWKRVIKSAAVENGPTLEDQQLTKDGVPTIVDKCINFVYAHGSMSEGIYRRSGGNTNITNLLTAFQKDAWAVQLSRQEYTEFEVASVLKRFFRNLPEPLLTT</sequence>
<evidence type="ECO:0000259" key="4">
    <source>
        <dbReference type="PROSITE" id="PS50238"/>
    </source>
</evidence>
<dbReference type="PANTHER" id="PTHR45899:SF2">
    <property type="entry name" value="RHO GTPASE ACTIVATING PROTEIN AT 15B, ISOFORM C"/>
    <property type="match status" value="1"/>
</dbReference>
<feature type="non-terminal residue" evidence="5">
    <location>
        <position position="857"/>
    </location>
</feature>
<feature type="region of interest" description="Disordered" evidence="2">
    <location>
        <begin position="173"/>
        <end position="221"/>
    </location>
</feature>
<dbReference type="GO" id="GO:0005547">
    <property type="term" value="F:phosphatidylinositol-3,4,5-trisphosphate binding"/>
    <property type="evidence" value="ECO:0007669"/>
    <property type="project" value="TreeGrafter"/>
</dbReference>
<evidence type="ECO:0000313" key="5">
    <source>
        <dbReference type="EMBL" id="JAS07990.1"/>
    </source>
</evidence>
<dbReference type="GO" id="GO:0007165">
    <property type="term" value="P:signal transduction"/>
    <property type="evidence" value="ECO:0007669"/>
    <property type="project" value="InterPro"/>
</dbReference>
<gene>
    <name evidence="5" type="ORF">g.39874</name>
</gene>
<dbReference type="InterPro" id="IPR001849">
    <property type="entry name" value="PH_domain"/>
</dbReference>
<dbReference type="GO" id="GO:0005737">
    <property type="term" value="C:cytoplasm"/>
    <property type="evidence" value="ECO:0007669"/>
    <property type="project" value="TreeGrafter"/>
</dbReference>
<dbReference type="PROSITE" id="PS50003">
    <property type="entry name" value="PH_DOMAIN"/>
    <property type="match status" value="1"/>
</dbReference>
<dbReference type="PROSITE" id="PS50238">
    <property type="entry name" value="RHOGAP"/>
    <property type="match status" value="1"/>
</dbReference>
<evidence type="ECO:0008006" key="6">
    <source>
        <dbReference type="Google" id="ProtNLM"/>
    </source>
</evidence>
<dbReference type="GO" id="GO:0005096">
    <property type="term" value="F:GTPase activator activity"/>
    <property type="evidence" value="ECO:0007669"/>
    <property type="project" value="UniProtKB-KW"/>
</dbReference>
<dbReference type="InterPro" id="IPR000198">
    <property type="entry name" value="RhoGAP_dom"/>
</dbReference>
<name>A0A1B6C426_9HEMI</name>
<proteinExistence type="predicted"/>
<dbReference type="InterPro" id="IPR011993">
    <property type="entry name" value="PH-like_dom_sf"/>
</dbReference>
<accession>A0A1B6C426</accession>
<feature type="domain" description="PH" evidence="3">
    <location>
        <begin position="667"/>
        <end position="766"/>
    </location>
</feature>
<dbReference type="AlphaFoldDB" id="A0A1B6C426"/>
<dbReference type="SUPFAM" id="SSF48350">
    <property type="entry name" value="GTPase activation domain, GAP"/>
    <property type="match status" value="1"/>
</dbReference>
<feature type="compositionally biased region" description="Pro residues" evidence="2">
    <location>
        <begin position="179"/>
        <end position="191"/>
    </location>
</feature>
<dbReference type="Gene3D" id="2.30.29.30">
    <property type="entry name" value="Pleckstrin-homology domain (PH domain)/Phosphotyrosine-binding domain (PTB)"/>
    <property type="match status" value="1"/>
</dbReference>
<organism evidence="5">
    <name type="scientific">Clastoptera arizonana</name>
    <name type="common">Arizona spittle bug</name>
    <dbReference type="NCBI Taxonomy" id="38151"/>
    <lineage>
        <taxon>Eukaryota</taxon>
        <taxon>Metazoa</taxon>
        <taxon>Ecdysozoa</taxon>
        <taxon>Arthropoda</taxon>
        <taxon>Hexapoda</taxon>
        <taxon>Insecta</taxon>
        <taxon>Pterygota</taxon>
        <taxon>Neoptera</taxon>
        <taxon>Paraneoptera</taxon>
        <taxon>Hemiptera</taxon>
        <taxon>Auchenorrhyncha</taxon>
        <taxon>Cercopoidea</taxon>
        <taxon>Clastopteridae</taxon>
        <taxon>Clastoptera</taxon>
    </lineage>
</organism>
<dbReference type="InterPro" id="IPR008936">
    <property type="entry name" value="Rho_GTPase_activation_prot"/>
</dbReference>
<dbReference type="SUPFAM" id="SSF50729">
    <property type="entry name" value="PH domain-like"/>
    <property type="match status" value="2"/>
</dbReference>
<evidence type="ECO:0000256" key="1">
    <source>
        <dbReference type="ARBA" id="ARBA00022468"/>
    </source>
</evidence>
<dbReference type="InterPro" id="IPR052227">
    <property type="entry name" value="Arf-Rho-GAP_ANK-PH_domain"/>
</dbReference>
<dbReference type="EMBL" id="GEDC01029308">
    <property type="protein sequence ID" value="JAS07990.1"/>
    <property type="molecule type" value="Transcribed_RNA"/>
</dbReference>
<dbReference type="Gene3D" id="1.10.555.10">
    <property type="entry name" value="Rho GTPase activation protein"/>
    <property type="match status" value="1"/>
</dbReference>
<dbReference type="PANTHER" id="PTHR45899">
    <property type="entry name" value="RHO GTPASE ACTIVATING PROTEIN AT 15B, ISOFORM C"/>
    <property type="match status" value="1"/>
</dbReference>
<feature type="compositionally biased region" description="Polar residues" evidence="2">
    <location>
        <begin position="475"/>
        <end position="484"/>
    </location>
</feature>
<feature type="region of interest" description="Disordered" evidence="2">
    <location>
        <begin position="471"/>
        <end position="491"/>
    </location>
</feature>